<dbReference type="SUPFAM" id="SSF46689">
    <property type="entry name" value="Homeodomain-like"/>
    <property type="match status" value="1"/>
</dbReference>
<dbReference type="GO" id="GO:0003677">
    <property type="term" value="F:DNA binding"/>
    <property type="evidence" value="ECO:0007669"/>
    <property type="project" value="UniProtKB-UniRule"/>
</dbReference>
<dbReference type="InterPro" id="IPR001647">
    <property type="entry name" value="HTH_TetR"/>
</dbReference>
<dbReference type="Pfam" id="PF00440">
    <property type="entry name" value="TetR_N"/>
    <property type="match status" value="1"/>
</dbReference>
<keyword evidence="1 2" id="KW-0238">DNA-binding</keyword>
<feature type="domain" description="HTH tetR-type" evidence="3">
    <location>
        <begin position="16"/>
        <end position="75"/>
    </location>
</feature>
<evidence type="ECO:0000259" key="3">
    <source>
        <dbReference type="PROSITE" id="PS50977"/>
    </source>
</evidence>
<reference evidence="4 5" key="1">
    <citation type="submission" date="2020-07" db="EMBL/GenBank/DDBJ databases">
        <title>Sequencing the genomes of 1000 actinobacteria strains.</title>
        <authorList>
            <person name="Klenk H.-P."/>
        </authorList>
    </citation>
    <scope>NUCLEOTIDE SEQUENCE [LARGE SCALE GENOMIC DNA]</scope>
    <source>
        <strain evidence="4 5">DSM 29531</strain>
    </source>
</reference>
<comment type="caution">
    <text evidence="4">The sequence shown here is derived from an EMBL/GenBank/DDBJ whole genome shotgun (WGS) entry which is preliminary data.</text>
</comment>
<feature type="DNA-binding region" description="H-T-H motif" evidence="2">
    <location>
        <begin position="38"/>
        <end position="57"/>
    </location>
</feature>
<evidence type="ECO:0000313" key="5">
    <source>
        <dbReference type="Proteomes" id="UP000571817"/>
    </source>
</evidence>
<sequence length="215" mass="23444">MTNAARAHRAPAMNPAERREAIVVATVGAIRECETMPTTRQIAHAAGVAEGTIFRVFDTKDDLRTAVLQRTFDPTPLFEKLAQIDAAQPLRQILIDIVDLLHERLTSTFTVMRALGLGAPPTEAVGTSAEKIRADTAGLLRRLLAPHQSELTMPVEEFGHIVRLLAFAGSHHEIAHGRTLTAEQTVDVLLYGALVRTPCAPSEAVPAHLELRERT</sequence>
<dbReference type="AlphaFoldDB" id="A0A853DEZ1"/>
<dbReference type="Gene3D" id="1.10.357.10">
    <property type="entry name" value="Tetracycline Repressor, domain 2"/>
    <property type="match status" value="1"/>
</dbReference>
<keyword evidence="5" id="KW-1185">Reference proteome</keyword>
<dbReference type="PROSITE" id="PS50977">
    <property type="entry name" value="HTH_TETR_2"/>
    <property type="match status" value="1"/>
</dbReference>
<proteinExistence type="predicted"/>
<protein>
    <submittedName>
        <fullName evidence="4">AcrR family transcriptional regulator</fullName>
    </submittedName>
</protein>
<dbReference type="EMBL" id="JACCFW010000001">
    <property type="protein sequence ID" value="NYJ73250.1"/>
    <property type="molecule type" value="Genomic_DNA"/>
</dbReference>
<organism evidence="4 5">
    <name type="scientific">Allobranchiibius huperziae</name>
    <dbReference type="NCBI Taxonomy" id="1874116"/>
    <lineage>
        <taxon>Bacteria</taxon>
        <taxon>Bacillati</taxon>
        <taxon>Actinomycetota</taxon>
        <taxon>Actinomycetes</taxon>
        <taxon>Micrococcales</taxon>
        <taxon>Dermacoccaceae</taxon>
        <taxon>Allobranchiibius</taxon>
    </lineage>
</organism>
<evidence type="ECO:0000313" key="4">
    <source>
        <dbReference type="EMBL" id="NYJ73250.1"/>
    </source>
</evidence>
<dbReference type="Proteomes" id="UP000571817">
    <property type="component" value="Unassembled WGS sequence"/>
</dbReference>
<dbReference type="RefSeq" id="WP_179478398.1">
    <property type="nucleotide sequence ID" value="NZ_JACCFW010000001.1"/>
</dbReference>
<dbReference type="InterPro" id="IPR009057">
    <property type="entry name" value="Homeodomain-like_sf"/>
</dbReference>
<evidence type="ECO:0000256" key="2">
    <source>
        <dbReference type="PROSITE-ProRule" id="PRU00335"/>
    </source>
</evidence>
<name>A0A853DEZ1_9MICO</name>
<gene>
    <name evidence="4" type="ORF">HNR15_000213</name>
</gene>
<evidence type="ECO:0000256" key="1">
    <source>
        <dbReference type="ARBA" id="ARBA00023125"/>
    </source>
</evidence>
<accession>A0A853DEZ1</accession>